<evidence type="ECO:0000256" key="1">
    <source>
        <dbReference type="SAM" id="Phobius"/>
    </source>
</evidence>
<gene>
    <name evidence="2" type="ORF">L227DRAFT_576758</name>
</gene>
<evidence type="ECO:0000313" key="3">
    <source>
        <dbReference type="Proteomes" id="UP000313359"/>
    </source>
</evidence>
<dbReference type="Proteomes" id="UP000313359">
    <property type="component" value="Unassembled WGS sequence"/>
</dbReference>
<evidence type="ECO:0000313" key="2">
    <source>
        <dbReference type="EMBL" id="RPD58728.1"/>
    </source>
</evidence>
<keyword evidence="1" id="KW-1133">Transmembrane helix</keyword>
<reference evidence="2" key="1">
    <citation type="journal article" date="2018" name="Genome Biol. Evol.">
        <title>Genomics and development of Lentinus tigrinus, a white-rot wood-decaying mushroom with dimorphic fruiting bodies.</title>
        <authorList>
            <person name="Wu B."/>
            <person name="Xu Z."/>
            <person name="Knudson A."/>
            <person name="Carlson A."/>
            <person name="Chen N."/>
            <person name="Kovaka S."/>
            <person name="LaButti K."/>
            <person name="Lipzen A."/>
            <person name="Pennachio C."/>
            <person name="Riley R."/>
            <person name="Schakwitz W."/>
            <person name="Umezawa K."/>
            <person name="Ohm R.A."/>
            <person name="Grigoriev I.V."/>
            <person name="Nagy L.G."/>
            <person name="Gibbons J."/>
            <person name="Hibbett D."/>
        </authorList>
    </citation>
    <scope>NUCLEOTIDE SEQUENCE [LARGE SCALE GENOMIC DNA]</scope>
    <source>
        <strain evidence="2">ALCF2SS1-6</strain>
    </source>
</reference>
<proteinExistence type="predicted"/>
<feature type="transmembrane region" description="Helical" evidence="1">
    <location>
        <begin position="18"/>
        <end position="38"/>
    </location>
</feature>
<keyword evidence="1" id="KW-0812">Transmembrane</keyword>
<accession>A0A5C2S658</accession>
<keyword evidence="3" id="KW-1185">Reference proteome</keyword>
<dbReference type="AlphaFoldDB" id="A0A5C2S658"/>
<keyword evidence="1" id="KW-0472">Membrane</keyword>
<protein>
    <submittedName>
        <fullName evidence="2">Uncharacterized protein</fullName>
    </submittedName>
</protein>
<organism evidence="2 3">
    <name type="scientific">Lentinus tigrinus ALCF2SS1-6</name>
    <dbReference type="NCBI Taxonomy" id="1328759"/>
    <lineage>
        <taxon>Eukaryota</taxon>
        <taxon>Fungi</taxon>
        <taxon>Dikarya</taxon>
        <taxon>Basidiomycota</taxon>
        <taxon>Agaricomycotina</taxon>
        <taxon>Agaricomycetes</taxon>
        <taxon>Polyporales</taxon>
        <taxon>Polyporaceae</taxon>
        <taxon>Lentinus</taxon>
    </lineage>
</organism>
<dbReference type="EMBL" id="ML122273">
    <property type="protein sequence ID" value="RPD58728.1"/>
    <property type="molecule type" value="Genomic_DNA"/>
</dbReference>
<sequence length="68" mass="7733">MLLYRLSGCSIPGSSFEIVVRCVSLVATILLSATYKFTRTYHRDETRSDDLGFPHRPLFKTRHNLSSA</sequence>
<name>A0A5C2S658_9APHY</name>